<reference evidence="1 2" key="1">
    <citation type="submission" date="2016-07" db="EMBL/GenBank/DDBJ databases">
        <title>Pervasive Adenine N6-methylation of Active Genes in Fungi.</title>
        <authorList>
            <consortium name="DOE Joint Genome Institute"/>
            <person name="Mondo S.J."/>
            <person name="Dannebaum R.O."/>
            <person name="Kuo R.C."/>
            <person name="Labutti K."/>
            <person name="Haridas S."/>
            <person name="Kuo A."/>
            <person name="Salamov A."/>
            <person name="Ahrendt S.R."/>
            <person name="Lipzen A."/>
            <person name="Sullivan W."/>
            <person name="Andreopoulos W.B."/>
            <person name="Clum A."/>
            <person name="Lindquist E."/>
            <person name="Daum C."/>
            <person name="Ramamoorthy G.K."/>
            <person name="Gryganskyi A."/>
            <person name="Culley D."/>
            <person name="Magnuson J.K."/>
            <person name="James T.Y."/>
            <person name="O'Malley M.A."/>
            <person name="Stajich J.E."/>
            <person name="Spatafora J.W."/>
            <person name="Visel A."/>
            <person name="Grigoriev I.V."/>
        </authorList>
    </citation>
    <scope>NUCLEOTIDE SEQUENCE [LARGE SCALE GENOMIC DNA]</scope>
    <source>
        <strain evidence="1 2">PL171</strain>
    </source>
</reference>
<dbReference type="AlphaFoldDB" id="A0A1Y2I0V1"/>
<proteinExistence type="predicted"/>
<comment type="caution">
    <text evidence="1">The sequence shown here is derived from an EMBL/GenBank/DDBJ whole genome shotgun (WGS) entry which is preliminary data.</text>
</comment>
<organism evidence="1 2">
    <name type="scientific">Catenaria anguillulae PL171</name>
    <dbReference type="NCBI Taxonomy" id="765915"/>
    <lineage>
        <taxon>Eukaryota</taxon>
        <taxon>Fungi</taxon>
        <taxon>Fungi incertae sedis</taxon>
        <taxon>Blastocladiomycota</taxon>
        <taxon>Blastocladiomycetes</taxon>
        <taxon>Blastocladiales</taxon>
        <taxon>Catenariaceae</taxon>
        <taxon>Catenaria</taxon>
    </lineage>
</organism>
<dbReference type="Proteomes" id="UP000193411">
    <property type="component" value="Unassembled WGS sequence"/>
</dbReference>
<sequence length="215" mass="23741">MQHRFLASRVSHLIRSAIRLILNKNSHRNPCQTPWPRRITLSNVSPSCMPTSVQQTAIRAKASTHASPSFNVQSWSCIRSAVDHSTHGPPRLPPINEQPRPMLLKSRPITSHAHSLIPSNHQASRPGNCSWQLRQTSERTSVARILQTGVSSHWCQASIVADLSHRCTSKGGAINGLESRLDDIQQLRARFDFVEGLFNQGLVQDSAVVISGLGV</sequence>
<protein>
    <submittedName>
        <fullName evidence="1">Uncharacterized protein</fullName>
    </submittedName>
</protein>
<evidence type="ECO:0000313" key="2">
    <source>
        <dbReference type="Proteomes" id="UP000193411"/>
    </source>
</evidence>
<accession>A0A1Y2I0V1</accession>
<keyword evidence="2" id="KW-1185">Reference proteome</keyword>
<evidence type="ECO:0000313" key="1">
    <source>
        <dbReference type="EMBL" id="ORZ40487.1"/>
    </source>
</evidence>
<gene>
    <name evidence="1" type="ORF">BCR44DRAFT_1175414</name>
</gene>
<name>A0A1Y2I0V1_9FUNG</name>
<dbReference type="EMBL" id="MCFL01000003">
    <property type="protein sequence ID" value="ORZ40487.1"/>
    <property type="molecule type" value="Genomic_DNA"/>
</dbReference>